<organism evidence="1 2">
    <name type="scientific">Diplocarpon coronariae</name>
    <dbReference type="NCBI Taxonomy" id="2795749"/>
    <lineage>
        <taxon>Eukaryota</taxon>
        <taxon>Fungi</taxon>
        <taxon>Dikarya</taxon>
        <taxon>Ascomycota</taxon>
        <taxon>Pezizomycotina</taxon>
        <taxon>Leotiomycetes</taxon>
        <taxon>Helotiales</taxon>
        <taxon>Drepanopezizaceae</taxon>
        <taxon>Diplocarpon</taxon>
    </lineage>
</organism>
<evidence type="ECO:0000313" key="2">
    <source>
        <dbReference type="Proteomes" id="UP000242519"/>
    </source>
</evidence>
<dbReference type="Proteomes" id="UP000242519">
    <property type="component" value="Unassembled WGS sequence"/>
</dbReference>
<dbReference type="EMBL" id="MZNU01000102">
    <property type="protein sequence ID" value="OWP04574.1"/>
    <property type="molecule type" value="Genomic_DNA"/>
</dbReference>
<accession>A0A218ZA31</accession>
<sequence>MSRSIAYQHHLRALARWPKDELRPGCQLPDAVRRRVEQRFLPVSSETAPGATQRIAASPLDEKRELEQANALYSLLENRYSRKYPTTGSLMRPQSNPNHYTNLMKELREAPRSSWIERTVKRWKGFLRFG</sequence>
<dbReference type="AlphaFoldDB" id="A0A218ZA31"/>
<comment type="caution">
    <text evidence="1">The sequence shown here is derived from an EMBL/GenBank/DDBJ whole genome shotgun (WGS) entry which is preliminary data.</text>
</comment>
<dbReference type="InterPro" id="IPR037653">
    <property type="entry name" value="Cbp6"/>
</dbReference>
<dbReference type="STRING" id="503106.A0A218ZA31"/>
<dbReference type="PANTHER" id="PTHR28250">
    <property type="entry name" value="CYTOCHROME B PRE-MRNA-PROCESSING PROTEIN 6"/>
    <property type="match status" value="1"/>
</dbReference>
<dbReference type="GO" id="GO:0034551">
    <property type="term" value="P:mitochondrial respiratory chain complex III assembly"/>
    <property type="evidence" value="ECO:0007669"/>
    <property type="project" value="TreeGrafter"/>
</dbReference>
<name>A0A218ZA31_9HELO</name>
<proteinExistence type="predicted"/>
<reference evidence="1 2" key="1">
    <citation type="submission" date="2017-04" db="EMBL/GenBank/DDBJ databases">
        <title>Draft genome sequence of Marssonina coronaria NL1: causal agent of apple blotch.</title>
        <authorList>
            <person name="Cheng Q."/>
        </authorList>
    </citation>
    <scope>NUCLEOTIDE SEQUENCE [LARGE SCALE GENOMIC DNA]</scope>
    <source>
        <strain evidence="1 2">NL1</strain>
    </source>
</reference>
<gene>
    <name evidence="1" type="ORF">B2J93_1433</name>
</gene>
<dbReference type="PANTHER" id="PTHR28250:SF1">
    <property type="entry name" value="CYTOCHROME B PRE-MRNA-PROCESSING PROTEIN 6"/>
    <property type="match status" value="1"/>
</dbReference>
<dbReference type="OrthoDB" id="2107880at2759"/>
<dbReference type="InParanoid" id="A0A218ZA31"/>
<evidence type="ECO:0000313" key="1">
    <source>
        <dbReference type="EMBL" id="OWP04574.1"/>
    </source>
</evidence>
<protein>
    <submittedName>
        <fullName evidence="1">Uncharacterized protein</fullName>
    </submittedName>
</protein>
<dbReference type="Pfam" id="PF20180">
    <property type="entry name" value="UQCC2_CBP6"/>
    <property type="match status" value="1"/>
</dbReference>
<dbReference type="GO" id="GO:0061671">
    <property type="term" value="C:Cbp3p-Cbp6 complex"/>
    <property type="evidence" value="ECO:0007669"/>
    <property type="project" value="InterPro"/>
</dbReference>
<dbReference type="GO" id="GO:0043022">
    <property type="term" value="F:ribosome binding"/>
    <property type="evidence" value="ECO:0007669"/>
    <property type="project" value="InterPro"/>
</dbReference>
<keyword evidence="2" id="KW-1185">Reference proteome</keyword>